<evidence type="ECO:0000256" key="2">
    <source>
        <dbReference type="ARBA" id="ARBA00023002"/>
    </source>
</evidence>
<dbReference type="PRINTS" id="PR00081">
    <property type="entry name" value="GDHRDH"/>
</dbReference>
<dbReference type="AlphaFoldDB" id="A0A382L751"/>
<dbReference type="InterPro" id="IPR036291">
    <property type="entry name" value="NAD(P)-bd_dom_sf"/>
</dbReference>
<dbReference type="EMBL" id="UINC01084729">
    <property type="protein sequence ID" value="SVC31635.1"/>
    <property type="molecule type" value="Genomic_DNA"/>
</dbReference>
<evidence type="ECO:0008006" key="4">
    <source>
        <dbReference type="Google" id="ProtNLM"/>
    </source>
</evidence>
<dbReference type="SUPFAM" id="SSF51735">
    <property type="entry name" value="NAD(P)-binding Rossmann-fold domains"/>
    <property type="match status" value="1"/>
</dbReference>
<dbReference type="NCBIfam" id="NF005559">
    <property type="entry name" value="PRK07231.1"/>
    <property type="match status" value="1"/>
</dbReference>
<dbReference type="GO" id="GO:0016491">
    <property type="term" value="F:oxidoreductase activity"/>
    <property type="evidence" value="ECO:0007669"/>
    <property type="project" value="UniProtKB-KW"/>
</dbReference>
<reference evidence="3" key="1">
    <citation type="submission" date="2018-05" db="EMBL/GenBank/DDBJ databases">
        <authorList>
            <person name="Lanie J.A."/>
            <person name="Ng W.-L."/>
            <person name="Kazmierczak K.M."/>
            <person name="Andrzejewski T.M."/>
            <person name="Davidsen T.M."/>
            <person name="Wayne K.J."/>
            <person name="Tettelin H."/>
            <person name="Glass J.I."/>
            <person name="Rusch D."/>
            <person name="Podicherti R."/>
            <person name="Tsui H.-C.T."/>
            <person name="Winkler M.E."/>
        </authorList>
    </citation>
    <scope>NUCLEOTIDE SEQUENCE</scope>
</reference>
<dbReference type="FunFam" id="3.40.50.720:FF:000084">
    <property type="entry name" value="Short-chain dehydrogenase reductase"/>
    <property type="match status" value="1"/>
</dbReference>
<accession>A0A382L751</accession>
<name>A0A382L751_9ZZZZ</name>
<dbReference type="PRINTS" id="PR00080">
    <property type="entry name" value="SDRFAMILY"/>
</dbReference>
<dbReference type="Pfam" id="PF13561">
    <property type="entry name" value="adh_short_C2"/>
    <property type="match status" value="1"/>
</dbReference>
<evidence type="ECO:0000313" key="3">
    <source>
        <dbReference type="EMBL" id="SVC31635.1"/>
    </source>
</evidence>
<organism evidence="3">
    <name type="scientific">marine metagenome</name>
    <dbReference type="NCBI Taxonomy" id="408172"/>
    <lineage>
        <taxon>unclassified sequences</taxon>
        <taxon>metagenomes</taxon>
        <taxon>ecological metagenomes</taxon>
    </lineage>
</organism>
<comment type="similarity">
    <text evidence="1">Belongs to the short-chain dehydrogenases/reductases (SDR) family.</text>
</comment>
<dbReference type="Gene3D" id="3.40.50.720">
    <property type="entry name" value="NAD(P)-binding Rossmann-like Domain"/>
    <property type="match status" value="1"/>
</dbReference>
<sequence>MAITVQGKAAIVTGAGRGIGRGIAHVLADDGAEVLVVNRSEAAGKTVVEEITAKGGTAMFHRADVKSKADMEAMAAACINNFGAIDILCMNAGIYPTALIGDLSEEMWDDVIDTNLKGIFFGTQACIPQMKRQMSGRIVVISSITGPQVGWPGLSHYMSSKGGANAFVRGASLELAKYNITVNGVSPGSIMTEGLQELGGDALEEVRQIIPLGCIGDPEDIAYALLYFASDQARYVTGQILVVDGGQILPESPAAMADA</sequence>
<gene>
    <name evidence="3" type="ORF">METZ01_LOCUS284489</name>
</gene>
<evidence type="ECO:0000256" key="1">
    <source>
        <dbReference type="ARBA" id="ARBA00006484"/>
    </source>
</evidence>
<keyword evidence="2" id="KW-0560">Oxidoreductase</keyword>
<proteinExistence type="inferred from homology"/>
<dbReference type="PANTHER" id="PTHR43639:SF1">
    <property type="entry name" value="SHORT-CHAIN DEHYDROGENASE_REDUCTASE FAMILY PROTEIN"/>
    <property type="match status" value="1"/>
</dbReference>
<dbReference type="PANTHER" id="PTHR43639">
    <property type="entry name" value="OXIDOREDUCTASE, SHORT-CHAIN DEHYDROGENASE/REDUCTASE FAMILY (AFU_ORTHOLOGUE AFUA_5G02870)"/>
    <property type="match status" value="1"/>
</dbReference>
<dbReference type="InterPro" id="IPR002347">
    <property type="entry name" value="SDR_fam"/>
</dbReference>
<protein>
    <recommendedName>
        <fullName evidence="4">3-oxoacyl-[acyl-carrier-protein] reductase</fullName>
    </recommendedName>
</protein>